<evidence type="ECO:0000256" key="2">
    <source>
        <dbReference type="ARBA" id="ARBA00022737"/>
    </source>
</evidence>
<keyword evidence="3 5" id="KW-0863">Zinc-finger</keyword>
<keyword evidence="8" id="KW-1185">Reference proteome</keyword>
<dbReference type="KEGG" id="foc:127748603"/>
<feature type="domain" description="C2H2-type" evidence="7">
    <location>
        <begin position="287"/>
        <end position="315"/>
    </location>
</feature>
<evidence type="ECO:0000313" key="9">
    <source>
        <dbReference type="RefSeq" id="XP_052130451.1"/>
    </source>
</evidence>
<dbReference type="InterPro" id="IPR013087">
    <property type="entry name" value="Znf_C2H2_type"/>
</dbReference>
<dbReference type="PANTHER" id="PTHR24403:SF67">
    <property type="entry name" value="FI01116P-RELATED"/>
    <property type="match status" value="1"/>
</dbReference>
<accession>A0A9C6XTZ6</accession>
<reference evidence="9" key="1">
    <citation type="submission" date="2025-08" db="UniProtKB">
        <authorList>
            <consortium name="RefSeq"/>
        </authorList>
    </citation>
    <scope>IDENTIFICATION</scope>
    <source>
        <tissue evidence="9">Whole organism</tissue>
    </source>
</reference>
<dbReference type="RefSeq" id="XP_052130451.1">
    <property type="nucleotide sequence ID" value="XM_052274491.1"/>
</dbReference>
<sequence>MNANEDYDLENNSTPTVLPSEMDYSLLALDMHKFLHISSVASDGSSTSGVSAKNNAGGSTSNKRLKTCNAYLEDFEMNKCPLCSSSYHAKDTLAKHALRIHHKAVVALLQDGSTQQHLKCPFCVHKVMHKHHKLLLLHLEKKHAVEFISFLRQSCIPSPMSYETGIAQSQLTAVNLHERIEEMSLSHFDNNKSSTQSNFSITNSSPNQPKFTENQFFLGPKFPFSELKTTNQLIKRPYAKRKLILDGSDSQSLKISYMKENVPPKEPLSIPLSGGRWDWKHAAGKPFACGRCKEAFSCNALLLDHVSSRHRGPLRLLQPLFTCGFCSASFYKNSFLVRHCFQHHTPAWIKKKFGGRE</sequence>
<dbReference type="GO" id="GO:0010468">
    <property type="term" value="P:regulation of gene expression"/>
    <property type="evidence" value="ECO:0007669"/>
    <property type="project" value="TreeGrafter"/>
</dbReference>
<dbReference type="Proteomes" id="UP000504606">
    <property type="component" value="Unplaced"/>
</dbReference>
<proteinExistence type="predicted"/>
<dbReference type="OrthoDB" id="6368764at2759"/>
<dbReference type="PROSITE" id="PS00028">
    <property type="entry name" value="ZINC_FINGER_C2H2_1"/>
    <property type="match status" value="2"/>
</dbReference>
<dbReference type="GeneID" id="127748603"/>
<evidence type="ECO:0000256" key="3">
    <source>
        <dbReference type="ARBA" id="ARBA00022771"/>
    </source>
</evidence>
<protein>
    <submittedName>
        <fullName evidence="9">Uncharacterized protein LOC127748603</fullName>
    </submittedName>
</protein>
<dbReference type="InterPro" id="IPR036236">
    <property type="entry name" value="Znf_C2H2_sf"/>
</dbReference>
<dbReference type="Gene3D" id="3.30.160.60">
    <property type="entry name" value="Classic Zinc Finger"/>
    <property type="match status" value="1"/>
</dbReference>
<keyword evidence="1" id="KW-0479">Metal-binding</keyword>
<dbReference type="AlphaFoldDB" id="A0A9C6XTZ6"/>
<evidence type="ECO:0000256" key="1">
    <source>
        <dbReference type="ARBA" id="ARBA00022723"/>
    </source>
</evidence>
<organism evidence="8 9">
    <name type="scientific">Frankliniella occidentalis</name>
    <name type="common">Western flower thrips</name>
    <name type="synonym">Euthrips occidentalis</name>
    <dbReference type="NCBI Taxonomy" id="133901"/>
    <lineage>
        <taxon>Eukaryota</taxon>
        <taxon>Metazoa</taxon>
        <taxon>Ecdysozoa</taxon>
        <taxon>Arthropoda</taxon>
        <taxon>Hexapoda</taxon>
        <taxon>Insecta</taxon>
        <taxon>Pterygota</taxon>
        <taxon>Neoptera</taxon>
        <taxon>Paraneoptera</taxon>
        <taxon>Thysanoptera</taxon>
        <taxon>Terebrantia</taxon>
        <taxon>Thripoidea</taxon>
        <taxon>Thripidae</taxon>
        <taxon>Frankliniella</taxon>
    </lineage>
</organism>
<evidence type="ECO:0000256" key="6">
    <source>
        <dbReference type="SAM" id="MobiDB-lite"/>
    </source>
</evidence>
<keyword evidence="2" id="KW-0677">Repeat</keyword>
<gene>
    <name evidence="9" type="primary">LOC127748603</name>
</gene>
<dbReference type="InterPro" id="IPR050688">
    <property type="entry name" value="Zinc_finger/UBP_domain"/>
</dbReference>
<dbReference type="PROSITE" id="PS50157">
    <property type="entry name" value="ZINC_FINGER_C2H2_2"/>
    <property type="match status" value="2"/>
</dbReference>
<dbReference type="GO" id="GO:0005634">
    <property type="term" value="C:nucleus"/>
    <property type="evidence" value="ECO:0007669"/>
    <property type="project" value="TreeGrafter"/>
</dbReference>
<dbReference type="GO" id="GO:0008270">
    <property type="term" value="F:zinc ion binding"/>
    <property type="evidence" value="ECO:0007669"/>
    <property type="project" value="UniProtKB-KW"/>
</dbReference>
<feature type="region of interest" description="Disordered" evidence="6">
    <location>
        <begin position="42"/>
        <end position="61"/>
    </location>
</feature>
<evidence type="ECO:0000256" key="4">
    <source>
        <dbReference type="ARBA" id="ARBA00022833"/>
    </source>
</evidence>
<evidence type="ECO:0000313" key="8">
    <source>
        <dbReference type="Proteomes" id="UP000504606"/>
    </source>
</evidence>
<dbReference type="SUPFAM" id="SSF57667">
    <property type="entry name" value="beta-beta-alpha zinc fingers"/>
    <property type="match status" value="1"/>
</dbReference>
<name>A0A9C6XTZ6_FRAOC</name>
<feature type="compositionally biased region" description="Low complexity" evidence="6">
    <location>
        <begin position="42"/>
        <end position="52"/>
    </location>
</feature>
<evidence type="ECO:0000259" key="7">
    <source>
        <dbReference type="PROSITE" id="PS50157"/>
    </source>
</evidence>
<evidence type="ECO:0000256" key="5">
    <source>
        <dbReference type="PROSITE-ProRule" id="PRU00042"/>
    </source>
</evidence>
<feature type="domain" description="C2H2-type" evidence="7">
    <location>
        <begin position="321"/>
        <end position="345"/>
    </location>
</feature>
<dbReference type="PANTHER" id="PTHR24403">
    <property type="entry name" value="ZINC FINGER PROTEIN"/>
    <property type="match status" value="1"/>
</dbReference>
<dbReference type="SMART" id="SM00355">
    <property type="entry name" value="ZnF_C2H2"/>
    <property type="match status" value="4"/>
</dbReference>
<keyword evidence="4" id="KW-0862">Zinc</keyword>